<dbReference type="Pfam" id="PF13034">
    <property type="entry name" value="DUF3895"/>
    <property type="match status" value="1"/>
</dbReference>
<feature type="compositionally biased region" description="Polar residues" evidence="1">
    <location>
        <begin position="12"/>
        <end position="24"/>
    </location>
</feature>
<protein>
    <recommendedName>
        <fullName evidence="4">DUF3895 domain-containing protein</fullName>
    </recommendedName>
</protein>
<sequence length="130" mass="15235">MNQLSLFDDESIQTPPEQPKQYSSNNEKVVGVPIHLIDNYRTDKRINGLTYIEMDQLNWYAENELEIRATDAVNELIEKCSTPKLYFSTEKSKVYPFVCMYLEYLCQKGLLIFVASKGTQERVYKNIKYC</sequence>
<evidence type="ECO:0000313" key="2">
    <source>
        <dbReference type="EMBL" id="OTW50788.1"/>
    </source>
</evidence>
<accession>A0A242WAB5</accession>
<evidence type="ECO:0008006" key="4">
    <source>
        <dbReference type="Google" id="ProtNLM"/>
    </source>
</evidence>
<evidence type="ECO:0000256" key="1">
    <source>
        <dbReference type="SAM" id="MobiDB-lite"/>
    </source>
</evidence>
<gene>
    <name evidence="2" type="ORF">BK699_09560</name>
</gene>
<dbReference type="RefSeq" id="WP_001072813.1">
    <property type="nucleotide sequence ID" value="NZ_NFCF01000063.1"/>
</dbReference>
<proteinExistence type="predicted"/>
<evidence type="ECO:0000313" key="3">
    <source>
        <dbReference type="Proteomes" id="UP000195152"/>
    </source>
</evidence>
<dbReference type="Proteomes" id="UP000195152">
    <property type="component" value="Unassembled WGS sequence"/>
</dbReference>
<comment type="caution">
    <text evidence="2">The sequence shown here is derived from an EMBL/GenBank/DDBJ whole genome shotgun (WGS) entry which is preliminary data.</text>
</comment>
<dbReference type="EMBL" id="NFCF01000063">
    <property type="protein sequence ID" value="OTW50788.1"/>
    <property type="molecule type" value="Genomic_DNA"/>
</dbReference>
<organism evidence="2 3">
    <name type="scientific">Bacillus thuringiensis serovar mexicanensis</name>
    <dbReference type="NCBI Taxonomy" id="180868"/>
    <lineage>
        <taxon>Bacteria</taxon>
        <taxon>Bacillati</taxon>
        <taxon>Bacillota</taxon>
        <taxon>Bacilli</taxon>
        <taxon>Bacillales</taxon>
        <taxon>Bacillaceae</taxon>
        <taxon>Bacillus</taxon>
        <taxon>Bacillus cereus group</taxon>
    </lineage>
</organism>
<name>A0A242WAB5_BACTU</name>
<dbReference type="InterPro" id="IPR024995">
    <property type="entry name" value="DUF3895"/>
</dbReference>
<dbReference type="AlphaFoldDB" id="A0A242WAB5"/>
<reference evidence="2 3" key="1">
    <citation type="submission" date="2016-10" db="EMBL/GenBank/DDBJ databases">
        <title>Comparative genomics of Bacillus thuringiensis reveals a path to pathogens against multiple invertebrate hosts.</title>
        <authorList>
            <person name="Zheng J."/>
            <person name="Gao Q."/>
            <person name="Liu H."/>
            <person name="Peng D."/>
            <person name="Ruan L."/>
            <person name="Sun M."/>
        </authorList>
    </citation>
    <scope>NUCLEOTIDE SEQUENCE [LARGE SCALE GENOMIC DNA]</scope>
    <source>
        <strain evidence="2">BGSC 4AC1</strain>
    </source>
</reference>
<feature type="region of interest" description="Disordered" evidence="1">
    <location>
        <begin position="1"/>
        <end position="24"/>
    </location>
</feature>